<evidence type="ECO:0000256" key="1">
    <source>
        <dbReference type="SAM" id="MobiDB-lite"/>
    </source>
</evidence>
<feature type="signal peptide" evidence="2">
    <location>
        <begin position="1"/>
        <end position="22"/>
    </location>
</feature>
<evidence type="ECO:0000313" key="4">
    <source>
        <dbReference type="Proteomes" id="UP000234190"/>
    </source>
</evidence>
<feature type="chain" id="PRO_5014878591" description="Type IV pilus biogenesis protein PilP" evidence="2">
    <location>
        <begin position="23"/>
        <end position="153"/>
    </location>
</feature>
<reference evidence="3 4" key="1">
    <citation type="submission" date="2017-10" db="EMBL/GenBank/DDBJ databases">
        <title>Two draft genome sequences of Pusillimonas sp. strains isolated from a nitrate- and radionuclide-contaminated groundwater in Russia.</title>
        <authorList>
            <person name="Grouzdev D.S."/>
            <person name="Tourova T.P."/>
            <person name="Goeva M.A."/>
            <person name="Babich T.L."/>
            <person name="Sokolova D.S."/>
            <person name="Abdullin R."/>
            <person name="Poltaraus A.B."/>
            <person name="Toshchakov S.V."/>
            <person name="Nazina T.N."/>
        </authorList>
    </citation>
    <scope>NUCLEOTIDE SEQUENCE [LARGE SCALE GENOMIC DNA]</scope>
    <source>
        <strain evidence="3 4">JR1/69-3-13</strain>
    </source>
</reference>
<protein>
    <recommendedName>
        <fullName evidence="5">Type IV pilus biogenesis protein PilP</fullName>
    </recommendedName>
</protein>
<accession>A0A2N4U2D3</accession>
<dbReference type="EMBL" id="PDNW01000012">
    <property type="protein sequence ID" value="PLC49167.1"/>
    <property type="molecule type" value="Genomic_DNA"/>
</dbReference>
<name>A0A2N4U2D3_9BURK</name>
<keyword evidence="2" id="KW-0732">Signal</keyword>
<dbReference type="Proteomes" id="UP000234190">
    <property type="component" value="Unassembled WGS sequence"/>
</dbReference>
<comment type="caution">
    <text evidence="3">The sequence shown here is derived from an EMBL/GenBank/DDBJ whole genome shotgun (WGS) entry which is preliminary data.</text>
</comment>
<gene>
    <name evidence="3" type="ORF">CR159_14195</name>
</gene>
<sequence>MKTTAKPLIEAAVLGMFLGLCAAGPRAAWASVDSLAAQQMSVRELMRIETDLALGRARKSLRNDDKRAQGSEGESPVSRSGPLKLVGIYGVGKKLLAEVEIGAQAYVYMRGHAFPVGMKASAASYQLRGISGSCVQLERKDEAHTLCLSPAWR</sequence>
<evidence type="ECO:0000256" key="2">
    <source>
        <dbReference type="SAM" id="SignalP"/>
    </source>
</evidence>
<dbReference type="AlphaFoldDB" id="A0A2N4U2D3"/>
<keyword evidence="4" id="KW-1185">Reference proteome</keyword>
<organism evidence="3 4">
    <name type="scientific">Pollutimonas subterranea</name>
    <dbReference type="NCBI Taxonomy" id="2045210"/>
    <lineage>
        <taxon>Bacteria</taxon>
        <taxon>Pseudomonadati</taxon>
        <taxon>Pseudomonadota</taxon>
        <taxon>Betaproteobacteria</taxon>
        <taxon>Burkholderiales</taxon>
        <taxon>Alcaligenaceae</taxon>
        <taxon>Pollutimonas</taxon>
    </lineage>
</organism>
<proteinExistence type="predicted"/>
<feature type="region of interest" description="Disordered" evidence="1">
    <location>
        <begin position="59"/>
        <end position="79"/>
    </location>
</feature>
<evidence type="ECO:0008006" key="5">
    <source>
        <dbReference type="Google" id="ProtNLM"/>
    </source>
</evidence>
<evidence type="ECO:0000313" key="3">
    <source>
        <dbReference type="EMBL" id="PLC49167.1"/>
    </source>
</evidence>